<dbReference type="InterPro" id="IPR043504">
    <property type="entry name" value="Peptidase_S1_PA_chymotrypsin"/>
</dbReference>
<dbReference type="PANTHER" id="PTHR24250:SF27">
    <property type="entry name" value="ELASTASE 2 LIKE"/>
    <property type="match status" value="1"/>
</dbReference>
<dbReference type="GO" id="GO:0004252">
    <property type="term" value="F:serine-type endopeptidase activity"/>
    <property type="evidence" value="ECO:0007669"/>
    <property type="project" value="InterPro"/>
</dbReference>
<keyword evidence="1" id="KW-1015">Disulfide bond</keyword>
<evidence type="ECO:0000256" key="2">
    <source>
        <dbReference type="SAM" id="SignalP"/>
    </source>
</evidence>
<dbReference type="InterPro" id="IPR033116">
    <property type="entry name" value="TRYPSIN_SER"/>
</dbReference>
<evidence type="ECO:0000313" key="4">
    <source>
        <dbReference type="EMBL" id="AQM58427.1"/>
    </source>
</evidence>
<dbReference type="SUPFAM" id="SSF49854">
    <property type="entry name" value="Spermadhesin, CUB domain"/>
    <property type="match status" value="1"/>
</dbReference>
<dbReference type="Pfam" id="PF00089">
    <property type="entry name" value="Trypsin"/>
    <property type="match status" value="1"/>
</dbReference>
<dbReference type="GO" id="GO:0006508">
    <property type="term" value="P:proteolysis"/>
    <property type="evidence" value="ECO:0007669"/>
    <property type="project" value="UniProtKB-KW"/>
</dbReference>
<protein>
    <submittedName>
        <fullName evidence="4">Venom s1 protease with cub domain 12</fullName>
    </submittedName>
</protein>
<evidence type="ECO:0000259" key="3">
    <source>
        <dbReference type="SMART" id="SM00020"/>
    </source>
</evidence>
<dbReference type="PROSITE" id="PS00134">
    <property type="entry name" value="TRYPSIN_HIS"/>
    <property type="match status" value="1"/>
</dbReference>
<evidence type="ECO:0000256" key="1">
    <source>
        <dbReference type="ARBA" id="ARBA00023157"/>
    </source>
</evidence>
<dbReference type="InterPro" id="IPR018114">
    <property type="entry name" value="TRYPSIN_HIS"/>
</dbReference>
<keyword evidence="4" id="KW-0645">Protease</keyword>
<dbReference type="InterPro" id="IPR001254">
    <property type="entry name" value="Trypsin_dom"/>
</dbReference>
<reference evidence="4" key="1">
    <citation type="journal article" date="2017" name="Mol. Cell. Proteomics">
        <title>Melt with this kiss: Paralysing and liquefying venom of the assassin bug Pristhesancus plagipennis (Hemiptera: Reduviidae).</title>
        <authorList>
            <person name="Walker A.A."/>
            <person name="Madio B."/>
            <person name="Jin J."/>
            <person name="Undheim E.A."/>
            <person name="Fry B.G."/>
            <person name="King G.F."/>
        </authorList>
    </citation>
    <scope>NUCLEOTIDE SEQUENCE</scope>
    <source>
        <tissue evidence="4">Venom/labial gland</tissue>
    </source>
</reference>
<keyword evidence="4" id="KW-0378">Hydrolase</keyword>
<dbReference type="InterPro" id="IPR035914">
    <property type="entry name" value="Sperma_CUB_dom_sf"/>
</dbReference>
<dbReference type="InterPro" id="IPR001314">
    <property type="entry name" value="Peptidase_S1A"/>
</dbReference>
<feature type="chain" id="PRO_5013247440" evidence="2">
    <location>
        <begin position="20"/>
        <end position="541"/>
    </location>
</feature>
<accession>A0A1Q1NPJ5</accession>
<organism evidence="4">
    <name type="scientific">Pristhesancus plagipennis</name>
    <name type="common">Common assassin bug</name>
    <dbReference type="NCBI Taxonomy" id="1955184"/>
    <lineage>
        <taxon>Eukaryota</taxon>
        <taxon>Metazoa</taxon>
        <taxon>Ecdysozoa</taxon>
        <taxon>Arthropoda</taxon>
        <taxon>Hexapoda</taxon>
        <taxon>Insecta</taxon>
        <taxon>Pterygota</taxon>
        <taxon>Neoptera</taxon>
        <taxon>Paraneoptera</taxon>
        <taxon>Hemiptera</taxon>
        <taxon>Heteroptera</taxon>
        <taxon>Panheteroptera</taxon>
        <taxon>Cimicomorpha</taxon>
        <taxon>Reduviidae</taxon>
        <taxon>Harpactorinae</taxon>
        <taxon>Harpactorini</taxon>
        <taxon>Pristhesancus</taxon>
    </lineage>
</organism>
<feature type="domain" description="Peptidase S1" evidence="3">
    <location>
        <begin position="294"/>
        <end position="524"/>
    </location>
</feature>
<dbReference type="PRINTS" id="PR00722">
    <property type="entry name" value="CHYMOTRYPSIN"/>
</dbReference>
<dbReference type="EMBL" id="KX459676">
    <property type="protein sequence ID" value="AQM58427.1"/>
    <property type="molecule type" value="mRNA"/>
</dbReference>
<name>A0A1Q1NPJ5_PRIPG</name>
<keyword evidence="2" id="KW-0732">Signal</keyword>
<dbReference type="SMART" id="SM00020">
    <property type="entry name" value="Tryp_SPc"/>
    <property type="match status" value="1"/>
</dbReference>
<proteinExistence type="evidence at transcript level"/>
<sequence>MKMLQIFLFGILSGTLVFAQTVEDIIIPRGQYHDFATPEYPQSSFGWKDGTLEWNFEVDEDARIKVECDDIRMMQRDPWTKECPLVYLSAIDGDGERKICGPSSYNFVHKSNGNRLTIKFVATKHGSALFKCTAKNIGDPTSPEVIKLHPKGRARKIVLNGDQDTPYPYLDKLWLFESPEDVRISFQCYVTLSKKEPLCGIISLTFNDGIDDTEVCDHGNYVWFSQINKAKLRLQLDHWGHGGFECLVQAVTGPHPNEYENVVSVEVDSSEQGVTPGQRQTSCKCGWTNKNLGRVLHGKETRVNEFPWMVHLYVVHVVNDVSWGSSCGASIITPRHVLTAAHCVVAQKIVVKPENVEMILAKHDSDNPTGNEITINAEKVFVRDSYLQQGLSFEDFAVIFTKQMIDFSTPLVGPICVEPKEYEVINKRIDIMGWGLTENYVASSYLRKSKARVMDPLLCGASPWDVCTVTSKSSTCNGDSGGPLVWLDPETNRYAQISLVSRGSQMCKGKASISTLVAYFYDWIQDIIKETDSSVGTCHKI</sequence>
<dbReference type="PROSITE" id="PS00135">
    <property type="entry name" value="TRYPSIN_SER"/>
    <property type="match status" value="1"/>
</dbReference>
<dbReference type="CDD" id="cd00190">
    <property type="entry name" value="Tryp_SPc"/>
    <property type="match status" value="1"/>
</dbReference>
<dbReference type="SUPFAM" id="SSF50494">
    <property type="entry name" value="Trypsin-like serine proteases"/>
    <property type="match status" value="1"/>
</dbReference>
<dbReference type="PANTHER" id="PTHR24250">
    <property type="entry name" value="CHYMOTRYPSIN-RELATED"/>
    <property type="match status" value="1"/>
</dbReference>
<dbReference type="InterPro" id="IPR009003">
    <property type="entry name" value="Peptidase_S1_PA"/>
</dbReference>
<dbReference type="Gene3D" id="2.60.120.290">
    <property type="entry name" value="Spermadhesin, CUB domain"/>
    <property type="match status" value="1"/>
</dbReference>
<feature type="signal peptide" evidence="2">
    <location>
        <begin position="1"/>
        <end position="19"/>
    </location>
</feature>
<dbReference type="Gene3D" id="2.40.10.10">
    <property type="entry name" value="Trypsin-like serine proteases"/>
    <property type="match status" value="1"/>
</dbReference>
<dbReference type="AlphaFoldDB" id="A0A1Q1NPJ5"/>